<dbReference type="Gene3D" id="3.30.2400.30">
    <property type="match status" value="1"/>
</dbReference>
<evidence type="ECO:0000256" key="2">
    <source>
        <dbReference type="ARBA" id="ARBA00033743"/>
    </source>
</evidence>
<gene>
    <name evidence="4" type="ORF">X929_08435</name>
</gene>
<dbReference type="RefSeq" id="WP_169925015.1">
    <property type="nucleotide sequence ID" value="NZ_AZRL01000022.1"/>
</dbReference>
<dbReference type="Gene3D" id="3.30.2320.10">
    <property type="entry name" value="hypothetical protein PF0899 domain"/>
    <property type="match status" value="1"/>
</dbReference>
<sequence>MDFLKRNLAPITQKAWEELDNRSKEIFKNQLKMRTIVDVEGPYGWDYSSYNLGKNELVENPRDGLGWGIRQVLPLVEIRNPFVLKQWELDNVERGLEDPDLEGLETAAKQLASFENNIILKGIEKANITGLQTLAKQNSVESSKNNVQDFVKSLFEAKKRFMEQGIEGPYTLVINKEIWQDLFAMNLSYPLDLVIKEIIDAKVEPLNGVDEGFIISNRGGDFKLILGQDISLGYDYKFEEQLKFFFTESLTFHVITPEAIVGLEL</sequence>
<keyword evidence="3" id="KW-1284">Encapsulin nanocompartment</keyword>
<evidence type="ECO:0000313" key="4">
    <source>
        <dbReference type="EMBL" id="PNR94909.1"/>
    </source>
</evidence>
<dbReference type="AlphaFoldDB" id="A0A2K1NWL9"/>
<comment type="subcellular location">
    <subcellularLocation>
        <location evidence="1">Encapsulin nanocompartment</location>
    </subcellularLocation>
</comment>
<dbReference type="Pfam" id="PF04454">
    <property type="entry name" value="Linocin_M18"/>
    <property type="match status" value="1"/>
</dbReference>
<proteinExistence type="inferred from homology"/>
<dbReference type="PIRSF" id="PIRSF019254">
    <property type="entry name" value="CFP29"/>
    <property type="match status" value="1"/>
</dbReference>
<dbReference type="InterPro" id="IPR007544">
    <property type="entry name" value="ENCAP"/>
</dbReference>
<dbReference type="EMBL" id="AZRL01000022">
    <property type="protein sequence ID" value="PNR94909.1"/>
    <property type="molecule type" value="Genomic_DNA"/>
</dbReference>
<evidence type="ECO:0000256" key="3">
    <source>
        <dbReference type="ARBA" id="ARBA00033787"/>
    </source>
</evidence>
<comment type="similarity">
    <text evidence="2">Belongs to the encapsulin family. Family 1 subfamily.</text>
</comment>
<organism evidence="4 5">
    <name type="scientific">Petrotoga olearia DSM 13574</name>
    <dbReference type="NCBI Taxonomy" id="1122955"/>
    <lineage>
        <taxon>Bacteria</taxon>
        <taxon>Thermotogati</taxon>
        <taxon>Thermotogota</taxon>
        <taxon>Thermotogae</taxon>
        <taxon>Petrotogales</taxon>
        <taxon>Petrotogaceae</taxon>
        <taxon>Petrotoga</taxon>
    </lineage>
</organism>
<dbReference type="NCBIfam" id="NF041155">
    <property type="entry name" value="encap_f1"/>
    <property type="match status" value="1"/>
</dbReference>
<dbReference type="InterPro" id="IPR051429">
    <property type="entry name" value="Encapsulin_nc"/>
</dbReference>
<dbReference type="Proteomes" id="UP000236434">
    <property type="component" value="Unassembled WGS sequence"/>
</dbReference>
<dbReference type="GO" id="GO:0140737">
    <property type="term" value="C:encapsulin nanocompartment"/>
    <property type="evidence" value="ECO:0007669"/>
    <property type="project" value="UniProtKB-SubCell"/>
</dbReference>
<protein>
    <submittedName>
        <fullName evidence="4">Maritimacin</fullName>
    </submittedName>
</protein>
<evidence type="ECO:0000313" key="5">
    <source>
        <dbReference type="Proteomes" id="UP000236434"/>
    </source>
</evidence>
<reference evidence="4 5" key="1">
    <citation type="submission" date="2013-12" db="EMBL/GenBank/DDBJ databases">
        <title>Comparative genomics of Petrotoga isolates.</title>
        <authorList>
            <person name="Nesbo C.L."/>
            <person name="Charchuk R."/>
            <person name="Chow K."/>
        </authorList>
    </citation>
    <scope>NUCLEOTIDE SEQUENCE [LARGE SCALE GENOMIC DNA]</scope>
    <source>
        <strain evidence="4 5">DSM 13574</strain>
    </source>
</reference>
<accession>A0A2K1NWL9</accession>
<name>A0A2K1NWL9_9BACT</name>
<dbReference type="PANTHER" id="PTHR37165">
    <property type="entry name" value="PEPTIDASE U56 FAMILY"/>
    <property type="match status" value="1"/>
</dbReference>
<dbReference type="PANTHER" id="PTHR37165:SF1">
    <property type="entry name" value="TYPE 1 ENCAPSULIN SHELL PROTEIN"/>
    <property type="match status" value="1"/>
</dbReference>
<evidence type="ECO:0000256" key="1">
    <source>
        <dbReference type="ARBA" id="ARBA00033738"/>
    </source>
</evidence>
<comment type="caution">
    <text evidence="4">The sequence shown here is derived from an EMBL/GenBank/DDBJ whole genome shotgun (WGS) entry which is preliminary data.</text>
</comment>